<proteinExistence type="predicted"/>
<name>A0ABT8CRW0_9FLAO</name>
<comment type="caution">
    <text evidence="1">The sequence shown here is derived from an EMBL/GenBank/DDBJ whole genome shotgun (WGS) entry which is preliminary data.</text>
</comment>
<dbReference type="EMBL" id="JAUFQU010000001">
    <property type="protein sequence ID" value="MDN3706711.1"/>
    <property type="molecule type" value="Genomic_DNA"/>
</dbReference>
<dbReference type="InterPro" id="IPR018534">
    <property type="entry name" value="Tet_reg_excision_RteC"/>
</dbReference>
<keyword evidence="2" id="KW-1185">Reference proteome</keyword>
<protein>
    <submittedName>
        <fullName evidence="1">RteC domain-containing protein</fullName>
    </submittedName>
</protein>
<evidence type="ECO:0000313" key="2">
    <source>
        <dbReference type="Proteomes" id="UP001242368"/>
    </source>
</evidence>
<dbReference type="Proteomes" id="UP001242368">
    <property type="component" value="Unassembled WGS sequence"/>
</dbReference>
<evidence type="ECO:0000313" key="1">
    <source>
        <dbReference type="EMBL" id="MDN3706711.1"/>
    </source>
</evidence>
<dbReference type="Pfam" id="PF09357">
    <property type="entry name" value="RteC"/>
    <property type="match status" value="1"/>
</dbReference>
<organism evidence="1 2">
    <name type="scientific">Paenimyroides ceti</name>
    <dbReference type="NCBI Taxonomy" id="395087"/>
    <lineage>
        <taxon>Bacteria</taxon>
        <taxon>Pseudomonadati</taxon>
        <taxon>Bacteroidota</taxon>
        <taxon>Flavobacteriia</taxon>
        <taxon>Flavobacteriales</taxon>
        <taxon>Flavobacteriaceae</taxon>
        <taxon>Paenimyroides</taxon>
    </lineage>
</organism>
<sequence>MNTFYSEVLQLLEEEINDLNIQTDNPISLSEGAVSLIIEKLKQVKAFILNKEFSSKSEEIFFFKELKPKIVSKLIFYNAIYKIEMKKPHGSSRDTKNYIKNELGKLKIFFDNNLDFYKYYRTNSTYLDHMYFVRGIFEIKLSLDTYYFESDPFFSTSHDFKVAKIIANDLIQVYLEDQLLNIQRGANNHIKNSSLSSGLQWTANKTSLTELIYALHATGVFENGKMDIKRIANFFESIFEVDLGDFYHTYLELKNRKINKTKFIDILRENLLNKMEEQDL</sequence>
<reference evidence="2" key="1">
    <citation type="journal article" date="2019" name="Int. J. Syst. Evol. Microbiol.">
        <title>The Global Catalogue of Microorganisms (GCM) 10K type strain sequencing project: providing services to taxonomists for standard genome sequencing and annotation.</title>
        <authorList>
            <consortium name="The Broad Institute Genomics Platform"/>
            <consortium name="The Broad Institute Genome Sequencing Center for Infectious Disease"/>
            <person name="Wu L."/>
            <person name="Ma J."/>
        </authorList>
    </citation>
    <scope>NUCLEOTIDE SEQUENCE [LARGE SCALE GENOMIC DNA]</scope>
    <source>
        <strain evidence="2">CECT 7184</strain>
    </source>
</reference>
<gene>
    <name evidence="1" type="ORF">QW060_06150</name>
</gene>
<dbReference type="RefSeq" id="WP_290362767.1">
    <property type="nucleotide sequence ID" value="NZ_JAUFQU010000001.1"/>
</dbReference>
<accession>A0ABT8CRW0</accession>